<dbReference type="InterPro" id="IPR000335">
    <property type="entry name" value="Bleomycin-R"/>
</dbReference>
<dbReference type="InterPro" id="IPR037523">
    <property type="entry name" value="VOC_core"/>
</dbReference>
<sequence length="173" mass="18966">MIPLTIDEAKTLARTLRDSLPNGVDLTHGQSLDLLSRTLGFADWNELAAQYKQPSFGPAMPVLRVFDVDLARSFYVDVLGFTIDFEHQFEPGLPTFLGLSRGDTSLGLSEHHGDGTPGSVVWVPTRNLDDYRSHVTRGAAGKLRPGIDRDAPGGPTMTINDPFGNEIRFCEPE</sequence>
<dbReference type="Pfam" id="PF19581">
    <property type="entry name" value="Glyoxalase_7"/>
    <property type="match status" value="1"/>
</dbReference>
<evidence type="ECO:0000256" key="3">
    <source>
        <dbReference type="ARBA" id="ARBA00023251"/>
    </source>
</evidence>
<evidence type="ECO:0000313" key="6">
    <source>
        <dbReference type="Proteomes" id="UP001157126"/>
    </source>
</evidence>
<accession>A0ABQ6IRP2</accession>
<gene>
    <name evidence="5" type="ORF">GCM10025883_21460</name>
</gene>
<name>A0ABQ6IRP2_9MICO</name>
<dbReference type="InterPro" id="IPR029068">
    <property type="entry name" value="Glyas_Bleomycin-R_OHBP_Dase"/>
</dbReference>
<keyword evidence="6" id="KW-1185">Reference proteome</keyword>
<protein>
    <recommendedName>
        <fullName evidence="2">Bleomycin resistance protein</fullName>
    </recommendedName>
</protein>
<evidence type="ECO:0000256" key="1">
    <source>
        <dbReference type="ARBA" id="ARBA00011051"/>
    </source>
</evidence>
<dbReference type="Proteomes" id="UP001157126">
    <property type="component" value="Unassembled WGS sequence"/>
</dbReference>
<proteinExistence type="inferred from homology"/>
<evidence type="ECO:0000313" key="5">
    <source>
        <dbReference type="EMBL" id="GMA40101.1"/>
    </source>
</evidence>
<comment type="similarity">
    <text evidence="1">Belongs to the bleomycin resistance protein family.</text>
</comment>
<organism evidence="5 6">
    <name type="scientific">Mobilicoccus caccae</name>
    <dbReference type="NCBI Taxonomy" id="1859295"/>
    <lineage>
        <taxon>Bacteria</taxon>
        <taxon>Bacillati</taxon>
        <taxon>Actinomycetota</taxon>
        <taxon>Actinomycetes</taxon>
        <taxon>Micrococcales</taxon>
        <taxon>Dermatophilaceae</taxon>
        <taxon>Mobilicoccus</taxon>
    </lineage>
</organism>
<dbReference type="InterPro" id="IPR045517">
    <property type="entry name" value="Glyoxalase_8"/>
</dbReference>
<comment type="caution">
    <text evidence="5">The sequence shown here is derived from an EMBL/GenBank/DDBJ whole genome shotgun (WGS) entry which is preliminary data.</text>
</comment>
<feature type="domain" description="VOC" evidence="4">
    <location>
        <begin position="57"/>
        <end position="172"/>
    </location>
</feature>
<evidence type="ECO:0000259" key="4">
    <source>
        <dbReference type="PROSITE" id="PS51819"/>
    </source>
</evidence>
<dbReference type="PROSITE" id="PS51819">
    <property type="entry name" value="VOC"/>
    <property type="match status" value="1"/>
</dbReference>
<dbReference type="EMBL" id="BSUO01000001">
    <property type="protein sequence ID" value="GMA40101.1"/>
    <property type="molecule type" value="Genomic_DNA"/>
</dbReference>
<dbReference type="Pfam" id="PF20066">
    <property type="entry name" value="Glyoxalase_8"/>
    <property type="match status" value="1"/>
</dbReference>
<evidence type="ECO:0000256" key="2">
    <source>
        <dbReference type="ARBA" id="ARBA00021572"/>
    </source>
</evidence>
<reference evidence="6" key="1">
    <citation type="journal article" date="2019" name="Int. J. Syst. Evol. Microbiol.">
        <title>The Global Catalogue of Microorganisms (GCM) 10K type strain sequencing project: providing services to taxonomists for standard genome sequencing and annotation.</title>
        <authorList>
            <consortium name="The Broad Institute Genomics Platform"/>
            <consortium name="The Broad Institute Genome Sequencing Center for Infectious Disease"/>
            <person name="Wu L."/>
            <person name="Ma J."/>
        </authorList>
    </citation>
    <scope>NUCLEOTIDE SEQUENCE [LARGE SCALE GENOMIC DNA]</scope>
    <source>
        <strain evidence="6">NBRC 113072</strain>
    </source>
</reference>
<dbReference type="Gene3D" id="3.10.180.10">
    <property type="entry name" value="2,3-Dihydroxybiphenyl 1,2-Dioxygenase, domain 1"/>
    <property type="match status" value="1"/>
</dbReference>
<keyword evidence="3" id="KW-0046">Antibiotic resistance</keyword>
<dbReference type="SUPFAM" id="SSF54593">
    <property type="entry name" value="Glyoxalase/Bleomycin resistance protein/Dihydroxybiphenyl dioxygenase"/>
    <property type="match status" value="1"/>
</dbReference>